<name>A0A975AUB5_9THEO</name>
<proteinExistence type="predicted"/>
<evidence type="ECO:0000313" key="1">
    <source>
        <dbReference type="EMBL" id="QSZ26536.1"/>
    </source>
</evidence>
<dbReference type="GO" id="GO:0005737">
    <property type="term" value="C:cytoplasm"/>
    <property type="evidence" value="ECO:0007669"/>
    <property type="project" value="TreeGrafter"/>
</dbReference>
<organism evidence="1 2">
    <name type="scientific">Aceticella autotrophica</name>
    <dbReference type="NCBI Taxonomy" id="2755338"/>
    <lineage>
        <taxon>Bacteria</taxon>
        <taxon>Bacillati</taxon>
        <taxon>Bacillota</taxon>
        <taxon>Clostridia</taxon>
        <taxon>Thermoanaerobacterales</taxon>
        <taxon>Thermoanaerobacteraceae</taxon>
        <taxon>Aceticella</taxon>
    </lineage>
</organism>
<dbReference type="KEGG" id="aaut:ACETAC_06350"/>
<sequence length="161" mass="18633">MYHKLIPDMRVKNIYEINFDSLKKMGIQYLIIDIDNTLVPQKVRYVDNKILEWFKNINENGFKVCLISNNTKKRVNGFKEKIGVPGIAWAIKPRKSPFKKALKILNAKPSETAVIGDQIFTDIFGGHRAGLYTILVVPISKEEFGLTKIVRKFEKHILKRM</sequence>
<dbReference type="GO" id="GO:0008962">
    <property type="term" value="F:phosphatidylglycerophosphatase activity"/>
    <property type="evidence" value="ECO:0007669"/>
    <property type="project" value="InterPro"/>
</dbReference>
<dbReference type="InterPro" id="IPR006549">
    <property type="entry name" value="HAD-SF_hydro_IIIA"/>
</dbReference>
<dbReference type="Proteomes" id="UP000671913">
    <property type="component" value="Chromosome"/>
</dbReference>
<evidence type="ECO:0000313" key="2">
    <source>
        <dbReference type="Proteomes" id="UP000671913"/>
    </source>
</evidence>
<dbReference type="SUPFAM" id="SSF56784">
    <property type="entry name" value="HAD-like"/>
    <property type="match status" value="1"/>
</dbReference>
<dbReference type="EMBL" id="CP060096">
    <property type="protein sequence ID" value="QSZ26536.1"/>
    <property type="molecule type" value="Genomic_DNA"/>
</dbReference>
<dbReference type="AlphaFoldDB" id="A0A975AUB5"/>
<dbReference type="Pfam" id="PF00702">
    <property type="entry name" value="Hydrolase"/>
    <property type="match status" value="1"/>
</dbReference>
<dbReference type="InterPro" id="IPR010021">
    <property type="entry name" value="PGPP1/Gep4"/>
</dbReference>
<dbReference type="InterPro" id="IPR036412">
    <property type="entry name" value="HAD-like_sf"/>
</dbReference>
<dbReference type="NCBIfam" id="TIGR01662">
    <property type="entry name" value="HAD-SF-IIIA"/>
    <property type="match status" value="1"/>
</dbReference>
<dbReference type="NCBIfam" id="TIGR01668">
    <property type="entry name" value="YqeG_hyp_ppase"/>
    <property type="match status" value="1"/>
</dbReference>
<protein>
    <submittedName>
        <fullName evidence="1">YqeG family HAD IIIA-type phosphatase</fullName>
    </submittedName>
</protein>
<dbReference type="PANTHER" id="PTHR19288:SF25">
    <property type="entry name" value="PHOSPHATIDYLGLYCEROPHOSPHATASE GEP4, MITOCHONDRIAL"/>
    <property type="match status" value="1"/>
</dbReference>
<dbReference type="Gene3D" id="3.40.50.1000">
    <property type="entry name" value="HAD superfamily/HAD-like"/>
    <property type="match status" value="1"/>
</dbReference>
<reference evidence="1" key="1">
    <citation type="submission" date="2020-08" db="EMBL/GenBank/DDBJ databases">
        <title>Genomic insights into the carbon and energy metabolism of the first obligate autotrophic acetogenic bacterium Aceticella autotrophica gen. nov., sp. nov.</title>
        <authorList>
            <person name="Toshchakov S.V."/>
            <person name="Elcheninov A.G."/>
            <person name="Kublanov I.V."/>
            <person name="Frolov E.N."/>
            <person name="Lebedinsky A.V."/>
        </authorList>
    </citation>
    <scope>NUCLEOTIDE SEQUENCE</scope>
    <source>
        <strain evidence="1">3443-3Ac</strain>
    </source>
</reference>
<dbReference type="InterPro" id="IPR023214">
    <property type="entry name" value="HAD_sf"/>
</dbReference>
<keyword evidence="2" id="KW-1185">Reference proteome</keyword>
<accession>A0A975AUB5</accession>
<dbReference type="PANTHER" id="PTHR19288">
    <property type="entry name" value="4-NITROPHENYLPHOSPHATASE-RELATED"/>
    <property type="match status" value="1"/>
</dbReference>
<dbReference type="RefSeq" id="WP_284679212.1">
    <property type="nucleotide sequence ID" value="NZ_CP060096.1"/>
</dbReference>
<dbReference type="CDD" id="cd16416">
    <property type="entry name" value="HAD_BsYqeG-like"/>
    <property type="match status" value="1"/>
</dbReference>
<gene>
    <name evidence="1" type="ORF">ACETAC_06350</name>
</gene>